<evidence type="ECO:0000313" key="3">
    <source>
        <dbReference type="EMBL" id="QGN66731.1"/>
    </source>
</evidence>
<dbReference type="RefSeq" id="YP_009722329.1">
    <property type="nucleotide sequence ID" value="NC_045397.1"/>
</dbReference>
<keyword evidence="3" id="KW-0496">Mitochondrion</keyword>
<reference evidence="3" key="1">
    <citation type="submission" date="2019-02" db="EMBL/GenBank/DDBJ databases">
        <title>The largest mitochondrial genome of Morchella importuna (272.2 kb) among fungi reservoir of numerous mitochondrial ORFs, repeatitive sequences and nuclear genome horizontal transfer.</title>
        <authorList>
            <person name="Liu W."/>
            <person name="Bian Y."/>
        </authorList>
    </citation>
    <scope>NUCLEOTIDE SEQUENCE</scope>
</reference>
<gene>
    <name evidence="3" type="primary">orf202</name>
</gene>
<evidence type="ECO:0000256" key="2">
    <source>
        <dbReference type="SAM" id="Phobius"/>
    </source>
</evidence>
<accession>A0A650AFQ2</accession>
<organism evidence="3">
    <name type="scientific">Morchella importuna</name>
    <dbReference type="NCBI Taxonomy" id="1174673"/>
    <lineage>
        <taxon>Eukaryota</taxon>
        <taxon>Fungi</taxon>
        <taxon>Dikarya</taxon>
        <taxon>Ascomycota</taxon>
        <taxon>Pezizomycotina</taxon>
        <taxon>Pezizomycetes</taxon>
        <taxon>Pezizales</taxon>
        <taxon>Morchellaceae</taxon>
        <taxon>Morchella</taxon>
    </lineage>
</organism>
<dbReference type="AlphaFoldDB" id="A0A650AFQ2"/>
<feature type="compositionally biased region" description="Basic residues" evidence="1">
    <location>
        <begin position="128"/>
        <end position="142"/>
    </location>
</feature>
<protein>
    <submittedName>
        <fullName evidence="3">Uncharacterized protein</fullName>
    </submittedName>
</protein>
<keyword evidence="2" id="KW-1133">Transmembrane helix</keyword>
<keyword evidence="2" id="KW-0812">Transmembrane</keyword>
<feature type="compositionally biased region" description="Basic and acidic residues" evidence="1">
    <location>
        <begin position="177"/>
        <end position="186"/>
    </location>
</feature>
<feature type="region of interest" description="Disordered" evidence="1">
    <location>
        <begin position="122"/>
        <end position="142"/>
    </location>
</feature>
<dbReference type="EMBL" id="MK527108">
    <property type="protein sequence ID" value="QGN66731.1"/>
    <property type="molecule type" value="Genomic_DNA"/>
</dbReference>
<name>A0A650AFQ2_9PEZI</name>
<feature type="region of interest" description="Disordered" evidence="1">
    <location>
        <begin position="167"/>
        <end position="202"/>
    </location>
</feature>
<geneLocation type="mitochondrion" evidence="3"/>
<evidence type="ECO:0000256" key="1">
    <source>
        <dbReference type="SAM" id="MobiDB-lite"/>
    </source>
</evidence>
<dbReference type="GeneID" id="42906054"/>
<feature type="compositionally biased region" description="Polar residues" evidence="1">
    <location>
        <begin position="187"/>
        <end position="202"/>
    </location>
</feature>
<feature type="transmembrane region" description="Helical" evidence="2">
    <location>
        <begin position="68"/>
        <end position="86"/>
    </location>
</feature>
<proteinExistence type="predicted"/>
<keyword evidence="2" id="KW-0472">Membrane</keyword>
<sequence length="202" mass="22945">MISGTQAEISLISYGCFWHLLVLDSFSQDLRTSVILAKRRIDLAQNIACEPRSSTAISLIGGVEMRSTTFPALLFLLLFSVMALPLHCIFQFSLLVTYFLMAGVSRWGYDIGRSYRKREGIDGETTKRNKSRSSRATRNRHQHTRYLCKMVGHGIIKYFLNSSGEHQVNGTSGRSEPANKYRHFEPNNRTPQTKLRHAQTST</sequence>